<dbReference type="InterPro" id="IPR019734">
    <property type="entry name" value="TPR_rpt"/>
</dbReference>
<reference evidence="10" key="1">
    <citation type="submission" date="2025-08" db="UniProtKB">
        <authorList>
            <consortium name="Ensembl"/>
        </authorList>
    </citation>
    <scope>IDENTIFICATION</scope>
</reference>
<dbReference type="AlphaFoldDB" id="A0A8C6R605"/>
<name>A0A8C6R605_NANGA</name>
<keyword evidence="2" id="KW-0677">Repeat</keyword>
<evidence type="ECO:0000256" key="8">
    <source>
        <dbReference type="PROSITE-ProRule" id="PRU00339"/>
    </source>
</evidence>
<dbReference type="PANTHER" id="PTHR10271:SF4">
    <property type="entry name" value="INTERFERON-INDUCED PROTEIN WITH TETRATRICOPEPTIDE REPEATS 2"/>
    <property type="match status" value="1"/>
</dbReference>
<evidence type="ECO:0000256" key="3">
    <source>
        <dbReference type="ARBA" id="ARBA00022803"/>
    </source>
</evidence>
<dbReference type="PROSITE" id="PS50005">
    <property type="entry name" value="TPR"/>
    <property type="match status" value="1"/>
</dbReference>
<evidence type="ECO:0000256" key="2">
    <source>
        <dbReference type="ARBA" id="ARBA00022737"/>
    </source>
</evidence>
<dbReference type="SUPFAM" id="SSF48452">
    <property type="entry name" value="TPR-like"/>
    <property type="match status" value="2"/>
</dbReference>
<evidence type="ECO:0000256" key="4">
    <source>
        <dbReference type="ARBA" id="ARBA00022859"/>
    </source>
</evidence>
<evidence type="ECO:0000313" key="10">
    <source>
        <dbReference type="Ensembl" id="ENSNGAP00000012780.1"/>
    </source>
</evidence>
<evidence type="ECO:0000256" key="7">
    <source>
        <dbReference type="ARBA" id="ARBA00038336"/>
    </source>
</evidence>
<organism evidence="10 11">
    <name type="scientific">Nannospalax galili</name>
    <name type="common">Northern Israeli blind subterranean mole rat</name>
    <name type="synonym">Spalax galili</name>
    <dbReference type="NCBI Taxonomy" id="1026970"/>
    <lineage>
        <taxon>Eukaryota</taxon>
        <taxon>Metazoa</taxon>
        <taxon>Chordata</taxon>
        <taxon>Craniata</taxon>
        <taxon>Vertebrata</taxon>
        <taxon>Euteleostomi</taxon>
        <taxon>Mammalia</taxon>
        <taxon>Eutheria</taxon>
        <taxon>Euarchontoglires</taxon>
        <taxon>Glires</taxon>
        <taxon>Rodentia</taxon>
        <taxon>Myomorpha</taxon>
        <taxon>Muroidea</taxon>
        <taxon>Spalacidae</taxon>
        <taxon>Spalacinae</taxon>
        <taxon>Nannospalax</taxon>
    </lineage>
</organism>
<dbReference type="PANTHER" id="PTHR10271">
    <property type="entry name" value="INTERFERON-INDUCED PROTEIN WITH TETRATRICOPEPTIDE REPEATS"/>
    <property type="match status" value="1"/>
</dbReference>
<dbReference type="SMART" id="SM00028">
    <property type="entry name" value="TPR"/>
    <property type="match status" value="4"/>
</dbReference>
<dbReference type="GO" id="GO:0035457">
    <property type="term" value="P:cellular response to interferon-alpha"/>
    <property type="evidence" value="ECO:0007669"/>
    <property type="project" value="UniProtKB-ARBA"/>
</dbReference>
<reference evidence="10" key="2">
    <citation type="submission" date="2025-09" db="UniProtKB">
        <authorList>
            <consortium name="Ensembl"/>
        </authorList>
    </citation>
    <scope>IDENTIFICATION</scope>
</reference>
<dbReference type="Proteomes" id="UP000694381">
    <property type="component" value="Unassembled WGS sequence"/>
</dbReference>
<feature type="region of interest" description="Disordered" evidence="9">
    <location>
        <begin position="442"/>
        <end position="469"/>
    </location>
</feature>
<comment type="similarity">
    <text evidence="7">Belongs to the IFIT family.</text>
</comment>
<feature type="compositionally biased region" description="Basic and acidic residues" evidence="9">
    <location>
        <begin position="442"/>
        <end position="452"/>
    </location>
</feature>
<dbReference type="OMA" id="HIGCCYR"/>
<evidence type="ECO:0000256" key="5">
    <source>
        <dbReference type="ARBA" id="ARBA00022884"/>
    </source>
</evidence>
<dbReference type="GO" id="GO:0005829">
    <property type="term" value="C:cytosol"/>
    <property type="evidence" value="ECO:0007669"/>
    <property type="project" value="TreeGrafter"/>
</dbReference>
<evidence type="ECO:0000313" key="11">
    <source>
        <dbReference type="Proteomes" id="UP000694381"/>
    </source>
</evidence>
<dbReference type="GO" id="GO:0140374">
    <property type="term" value="P:antiviral innate immune response"/>
    <property type="evidence" value="ECO:0007669"/>
    <property type="project" value="Ensembl"/>
</dbReference>
<keyword evidence="1" id="KW-0399">Innate immunity</keyword>
<keyword evidence="6" id="KW-0051">Antiviral defense</keyword>
<protein>
    <submittedName>
        <fullName evidence="10">Interferon-induced protein with tetratricopeptide repeats 2</fullName>
    </submittedName>
</protein>
<dbReference type="GO" id="GO:0005783">
    <property type="term" value="C:endoplasmic reticulum"/>
    <property type="evidence" value="ECO:0007669"/>
    <property type="project" value="Ensembl"/>
</dbReference>
<evidence type="ECO:0000256" key="6">
    <source>
        <dbReference type="ARBA" id="ARBA00023118"/>
    </source>
</evidence>
<dbReference type="FunFam" id="1.25.40.10:FF:000036">
    <property type="entry name" value="interferon-induced protein with tetratricopeptide repeats 5"/>
    <property type="match status" value="1"/>
</dbReference>
<feature type="repeat" description="TPR" evidence="8">
    <location>
        <begin position="244"/>
        <end position="277"/>
    </location>
</feature>
<evidence type="ECO:0000256" key="9">
    <source>
        <dbReference type="SAM" id="MobiDB-lite"/>
    </source>
</evidence>
<keyword evidence="5" id="KW-0694">RNA-binding</keyword>
<proteinExistence type="inferred from homology"/>
<sequence length="469" mass="54620">MSHIITKESLESILQQLKCHFTWNLIEGEESLDEFENRVFNKDEFQNNEFKATMCNILAYIKHCRGQNEAALECLDEAVRFIKQQHPDQAEIRSLVTWGNYAWVHYHMNQLSKAQDYVEKVRKVCEKFSAPYRIESPELDCEEGWARLKCTRNQNQRVKVCFEKALEKDPKNPEFTSGWAITNYRLDCWPALQDPIGPLREAIRLDPDNQYVKVLLALKLQKMHEVDEGRELIQAALRNTSAETDVLRCAAKFYQKTGALDRAIEVLGQALECLPNNAYVHYHIGCCYRSQLLQMRDIKEREMKERRKKLTELAVSHLKEAKEINGSLNSVCSYLAGLYAVAELHEEADYYYQKEFQNELAPAARQLLHLRYGNFQFFQRKCEDKAIHHFMEGVKIKLESKEKEKMKNKLQKLAQRRLSENETDSKALHILMFLEALNGERQQAEDAERDMDSASLVPSVSLEEAGNEE</sequence>
<dbReference type="GO" id="GO:0043065">
    <property type="term" value="P:positive regulation of apoptotic process"/>
    <property type="evidence" value="ECO:0007669"/>
    <property type="project" value="Ensembl"/>
</dbReference>
<evidence type="ECO:0000256" key="1">
    <source>
        <dbReference type="ARBA" id="ARBA00022588"/>
    </source>
</evidence>
<dbReference type="InterPro" id="IPR011990">
    <property type="entry name" value="TPR-like_helical_dom_sf"/>
</dbReference>
<keyword evidence="11" id="KW-1185">Reference proteome</keyword>
<dbReference type="GeneTree" id="ENSGT00950000182946"/>
<dbReference type="Gene3D" id="1.25.40.10">
    <property type="entry name" value="Tetratricopeptide repeat domain"/>
    <property type="match status" value="3"/>
</dbReference>
<keyword evidence="3 8" id="KW-0802">TPR repeat</keyword>
<keyword evidence="4" id="KW-0391">Immunity</keyword>
<accession>A0A8C6R605</accession>
<dbReference type="Ensembl" id="ENSNGAT00000018346.1">
    <property type="protein sequence ID" value="ENSNGAP00000012780.1"/>
    <property type="gene ID" value="ENSNGAG00000014540.1"/>
</dbReference>
<dbReference type="GO" id="GO:0003723">
    <property type="term" value="F:RNA binding"/>
    <property type="evidence" value="ECO:0007669"/>
    <property type="project" value="UniProtKB-KW"/>
</dbReference>